<feature type="binding site" evidence="4">
    <location>
        <position position="225"/>
    </location>
    <ligand>
        <name>Mn(2+)</name>
        <dbReference type="ChEBI" id="CHEBI:29035"/>
        <label>1</label>
    </ligand>
</feature>
<keyword evidence="2 4" id="KW-0479">Metal-binding</keyword>
<gene>
    <name evidence="5" type="primary">speB</name>
    <name evidence="5" type="ORF">H1011_02390</name>
</gene>
<dbReference type="GO" id="GO:0046872">
    <property type="term" value="F:metal ion binding"/>
    <property type="evidence" value="ECO:0007669"/>
    <property type="project" value="UniProtKB-KW"/>
</dbReference>
<dbReference type="InterPro" id="IPR005925">
    <property type="entry name" value="Agmatinase-rel"/>
</dbReference>
<feature type="binding site" evidence="4">
    <location>
        <position position="137"/>
    </location>
    <ligand>
        <name>Mn(2+)</name>
        <dbReference type="ChEBI" id="CHEBI:29035"/>
        <label>1</label>
    </ligand>
</feature>
<dbReference type="PANTHER" id="PTHR11358:SF26">
    <property type="entry name" value="GUANIDINO ACID HYDROLASE, MITOCHONDRIAL"/>
    <property type="match status" value="1"/>
</dbReference>
<dbReference type="PANTHER" id="PTHR11358">
    <property type="entry name" value="ARGINASE/AGMATINASE"/>
    <property type="match status" value="1"/>
</dbReference>
<dbReference type="AlphaFoldDB" id="A0A832XFZ2"/>
<name>A0A832XFZ2_9ARCH</name>
<dbReference type="GO" id="GO:0008783">
    <property type="term" value="F:agmatinase activity"/>
    <property type="evidence" value="ECO:0007669"/>
    <property type="project" value="UniProtKB-EC"/>
</dbReference>
<evidence type="ECO:0000313" key="5">
    <source>
        <dbReference type="EMBL" id="HIJ99648.1"/>
    </source>
</evidence>
<evidence type="ECO:0000256" key="3">
    <source>
        <dbReference type="ARBA" id="ARBA00022801"/>
    </source>
</evidence>
<keyword evidence="3 5" id="KW-0378">Hydrolase</keyword>
<dbReference type="CDD" id="cd11593">
    <property type="entry name" value="Agmatinase-like_2"/>
    <property type="match status" value="1"/>
</dbReference>
<evidence type="ECO:0000256" key="4">
    <source>
        <dbReference type="PIRSR" id="PIRSR036979-1"/>
    </source>
</evidence>
<dbReference type="InterPro" id="IPR023696">
    <property type="entry name" value="Ureohydrolase_dom_sf"/>
</dbReference>
<feature type="binding site" evidence="4">
    <location>
        <position position="139"/>
    </location>
    <ligand>
        <name>Mn(2+)</name>
        <dbReference type="ChEBI" id="CHEBI:29035"/>
        <label>1</label>
    </ligand>
</feature>
<keyword evidence="4" id="KW-0464">Manganese</keyword>
<evidence type="ECO:0000256" key="1">
    <source>
        <dbReference type="ARBA" id="ARBA00009227"/>
    </source>
</evidence>
<accession>A0A832XFZ2</accession>
<evidence type="ECO:0000313" key="6">
    <source>
        <dbReference type="Proteomes" id="UP000604391"/>
    </source>
</evidence>
<dbReference type="EC" id="3.5.3.11" evidence="5"/>
<comment type="similarity">
    <text evidence="1">Belongs to the arginase family. Agmatinase subfamily.</text>
</comment>
<dbReference type="PIRSF" id="PIRSF036979">
    <property type="entry name" value="Arginase"/>
    <property type="match status" value="1"/>
</dbReference>
<feature type="binding site" evidence="4">
    <location>
        <position position="141"/>
    </location>
    <ligand>
        <name>Mn(2+)</name>
        <dbReference type="ChEBI" id="CHEBI:29035"/>
        <label>1</label>
    </ligand>
</feature>
<evidence type="ECO:0000256" key="2">
    <source>
        <dbReference type="ARBA" id="ARBA00022723"/>
    </source>
</evidence>
<protein>
    <submittedName>
        <fullName evidence="5">Agmatinase</fullName>
        <ecNumber evidence="5">3.5.3.11</ecNumber>
    </submittedName>
</protein>
<dbReference type="Gene3D" id="3.40.800.10">
    <property type="entry name" value="Ureohydrolase domain"/>
    <property type="match status" value="1"/>
</dbReference>
<dbReference type="Pfam" id="PF00491">
    <property type="entry name" value="Arginase"/>
    <property type="match status" value="1"/>
</dbReference>
<dbReference type="PROSITE" id="PS51409">
    <property type="entry name" value="ARGINASE_2"/>
    <property type="match status" value="1"/>
</dbReference>
<comment type="caution">
    <text evidence="5">The sequence shown here is derived from an EMBL/GenBank/DDBJ whole genome shotgun (WGS) entry which is preliminary data.</text>
</comment>
<comment type="cofactor">
    <cofactor evidence="4">
        <name>Mn(2+)</name>
        <dbReference type="ChEBI" id="CHEBI:29035"/>
    </cofactor>
    <text evidence="4">Binds 2 manganese ions per subunit.</text>
</comment>
<dbReference type="GO" id="GO:0033389">
    <property type="term" value="P:putrescine biosynthetic process from arginine, via agmatine"/>
    <property type="evidence" value="ECO:0007669"/>
    <property type="project" value="TreeGrafter"/>
</dbReference>
<organism evidence="5 6">
    <name type="scientific">Candidatus Undinarchaeum marinum</name>
    <dbReference type="NCBI Taxonomy" id="2756141"/>
    <lineage>
        <taxon>Archaea</taxon>
        <taxon>Candidatus Undinarchaeota</taxon>
        <taxon>Candidatus Undinarchaeia</taxon>
        <taxon>Candidatus Undinarchaeales</taxon>
        <taxon>Candidatus Undinarchaeaceae</taxon>
        <taxon>Candidatus Undinarchaeum</taxon>
    </lineage>
</organism>
<dbReference type="NCBIfam" id="TIGR01230">
    <property type="entry name" value="agmatinase"/>
    <property type="match status" value="1"/>
</dbReference>
<feature type="binding site" evidence="4">
    <location>
        <position position="114"/>
    </location>
    <ligand>
        <name>Mn(2+)</name>
        <dbReference type="ChEBI" id="CHEBI:29035"/>
        <label>1</label>
    </ligand>
</feature>
<dbReference type="EMBL" id="DVAD01000014">
    <property type="protein sequence ID" value="HIJ99648.1"/>
    <property type="molecule type" value="Genomic_DNA"/>
</dbReference>
<sequence length="293" mass="32493">MDFYLNKFCRLSGARNSVKDSKVIFLGVPYDWSTIDRPGSRYGPLHIRKSFEQFLGYDSTSEKDLYESLLPCDLGDIEVVPGDYTETLKRTEETLGKILSENSKAFLVGLGGEHSITYSFLKSLRKVNEDFVVVSFDAHPDLKEDYMGNTETNVTYLRRVCDFVEPSSIILVGIRDADRDEMDYVKKNNITILHGKAIKDDLGASLSAFKKAIKGKKLYLTIDVDVLDTAIAPGTSSPSPGGLSMDEMKAFLDICVPQAIGMDIVEVSPPFDIGETTSFTAAKLIYYALSLKA</sequence>
<reference evidence="5 6" key="1">
    <citation type="journal article" name="Nat. Commun.">
        <title>Undinarchaeota illuminate DPANN phylogeny and the impact of gene transfer on archaeal evolution.</title>
        <authorList>
            <person name="Dombrowski N."/>
            <person name="Williams T.A."/>
            <person name="Sun J."/>
            <person name="Woodcroft B.J."/>
            <person name="Lee J.H."/>
            <person name="Minh B.Q."/>
            <person name="Rinke C."/>
            <person name="Spang A."/>
        </authorList>
    </citation>
    <scope>NUCLEOTIDE SEQUENCE [LARGE SCALE GENOMIC DNA]</scope>
    <source>
        <strain evidence="5">MAG_bin17</strain>
    </source>
</reference>
<keyword evidence="6" id="KW-1185">Reference proteome</keyword>
<dbReference type="Proteomes" id="UP000604391">
    <property type="component" value="Unassembled WGS sequence"/>
</dbReference>
<dbReference type="InterPro" id="IPR006035">
    <property type="entry name" value="Ureohydrolase"/>
</dbReference>
<feature type="binding site" evidence="4">
    <location>
        <position position="223"/>
    </location>
    <ligand>
        <name>Mn(2+)</name>
        <dbReference type="ChEBI" id="CHEBI:29035"/>
        <label>1</label>
    </ligand>
</feature>
<proteinExistence type="inferred from homology"/>
<dbReference type="SUPFAM" id="SSF52768">
    <property type="entry name" value="Arginase/deacetylase"/>
    <property type="match status" value="1"/>
</dbReference>